<evidence type="ECO:0000313" key="5">
    <source>
        <dbReference type="EMBL" id="RNA61788.1"/>
    </source>
</evidence>
<dbReference type="SUPFAM" id="SSF69318">
    <property type="entry name" value="Integrin alpha N-terminal domain"/>
    <property type="match status" value="1"/>
</dbReference>
<dbReference type="PANTHER" id="PTHR32305">
    <property type="match status" value="1"/>
</dbReference>
<feature type="region of interest" description="Disordered" evidence="4">
    <location>
        <begin position="26"/>
        <end position="74"/>
    </location>
</feature>
<dbReference type="NCBIfam" id="TIGR03696">
    <property type="entry name" value="Rhs_assc_core"/>
    <property type="match status" value="1"/>
</dbReference>
<dbReference type="Pfam" id="PF03534">
    <property type="entry name" value="SpvB"/>
    <property type="match status" value="1"/>
</dbReference>
<dbReference type="Gene3D" id="2.40.128.340">
    <property type="match status" value="1"/>
</dbReference>
<evidence type="ECO:0000256" key="1">
    <source>
        <dbReference type="ARBA" id="ARBA00004613"/>
    </source>
</evidence>
<dbReference type="InterPro" id="IPR003284">
    <property type="entry name" value="Sal_SpvB"/>
</dbReference>
<proteinExistence type="predicted"/>
<gene>
    <name evidence="5" type="ORF">D1631_07505</name>
</gene>
<evidence type="ECO:0000313" key="6">
    <source>
        <dbReference type="Proteomes" id="UP000278775"/>
    </source>
</evidence>
<keyword evidence="3" id="KW-0843">Virulence</keyword>
<protein>
    <submittedName>
        <fullName evidence="5">Type IV secretion protein Rhs</fullName>
    </submittedName>
</protein>
<comment type="caution">
    <text evidence="5">The sequence shown here is derived from an EMBL/GenBank/DDBJ whole genome shotgun (WGS) entry which is preliminary data.</text>
</comment>
<organism evidence="5 6">
    <name type="scientific">Chryseobacterium nematophagum</name>
    <dbReference type="NCBI Taxonomy" id="2305228"/>
    <lineage>
        <taxon>Bacteria</taxon>
        <taxon>Pseudomonadati</taxon>
        <taxon>Bacteroidota</taxon>
        <taxon>Flavobacteriia</taxon>
        <taxon>Flavobacteriales</taxon>
        <taxon>Weeksellaceae</taxon>
        <taxon>Chryseobacterium group</taxon>
        <taxon>Chryseobacterium</taxon>
    </lineage>
</organism>
<evidence type="ECO:0000256" key="2">
    <source>
        <dbReference type="ARBA" id="ARBA00022525"/>
    </source>
</evidence>
<evidence type="ECO:0000256" key="4">
    <source>
        <dbReference type="SAM" id="MobiDB-lite"/>
    </source>
</evidence>
<accession>A0A3M7TEQ7</accession>
<dbReference type="Gene3D" id="2.180.10.10">
    <property type="entry name" value="RHS repeat-associated core"/>
    <property type="match status" value="1"/>
</dbReference>
<dbReference type="EMBL" id="QWIU01000002">
    <property type="protein sequence ID" value="RNA61788.1"/>
    <property type="molecule type" value="Genomic_DNA"/>
</dbReference>
<sequence>MKIFYSIIISFISILGYSQTYPSESKSISTPGSHTFSDISKSPKESQLTGLTESKAEDTNPSGTTGQQGQNFHDTKGNIEVTQAGQFQYTLAIDLPPGIKKTAPNISLIYTSGSQSGLAGYGWNISGLTAISRVGRNLEKDGITKGVQLDYTDYYSFNGQRLILKSGEYGKDGAEYVTEKYSNIKIKSVGSSTGQGWQGPEYWEVTFDDGSQAWYGSTTSGNSQARTPIDYNIVKSKDRHGNYITYNYILDGNVSVISTIRWGGNETKNTPHCNKIEFVFGSRPNPETAYIKGIEFSQSNLLESISVLTNNKQYKKYNISYKQDSQYSNYRYLDKITVLNSNNEEANPVVFTYEQSGPLYGDDPDLTITKSTSLKPNNDSDVVGDFDGDGKLDLLRYHSTASPRIPQVGIYLYKDFYSITYKTENPVFINSSLQGLKDFIAVNFKKVNLIHNRQGLVGLKKVTNSSTSKLDLEISFYSITENNELILDYQKIIPNASYDRSVGTTQEGTNTTVIGLKNVDFNGDGLSELVLRLHDRRCWRTDINNVAKLPFTCKNSKRFYIIDPDETIQNNQWYYNLLLYSNDNEDPFTDYRAGDFNGDGLFDFLKLDQNKKPLLITFKKNIQGKYESNISPFSPENNETLKGDWNNSLVGDFNGDGLSDIIMPETSSSEFWYHYTSKGNSFSEEKVKFIAPRPNRTVNRNFNNNILISNPLAFAAYDINNDGKTELLAFESKRNYIKSYNQDSNQGVKYTRESTVHINTFSTTGGEYTIAGHSWHHIGGIHDRATLYLNSDNIDSELSVNSNDLIGLSADQWTGAMLRKIAMVSATVIGQDLGDAQRLLSYEYFDISKGGRIKSILQAGITTDVIYKQLDKVKNPGLYDGAKTESYPYVEINQSTGMYVVSQLTQSTTSDKKLKQDFRYRGLTSNILGRGMIGFRKTIRSSWYADGFENTKVWSGVEIDPLNEGVPVKEWSIRTNDETKIFPADISENNTQLLSFKSTSYQVVKILNSQVVTTIPETDKNKVVTVILPKATKGKDFLTGSTAESVITYGEYYLPSQTISKINTTYAVTTSNYLYNNNPSGVGVNYYIGRPTSKTEVVQAYGDTKSGKEEYTYDNNTIKTIKKWNRDNTGYLLETYTYDDFGNITQKVISNSGDSEVQTIASQYEASGRFVNKKIDNLGLITSITYNDWGQILTQSDPLGNTLSNTYDNWGKLLTSKTNLEGTTTYQYEKDDNSNVIITQNDPDGNISKKYTNKLGQEYKTSTKAFGQGQFVSKEAQYDVLERKLKESEPYFEGQNASQWTTISYDDTVYPTKVTVTAFNGKKVETSVSGLTSTEKELNGYGRTTSKSQDVLGNIVHSTDKGGTIRFSYNAAGEQIRAQYTENIITTKYDSWGRKSEFNDPSNGIYKYEYNGFGQPKKIISPKGTKEYTYNDLGQLITQKELSITDGGQSTDKTISYSYDNKGRLAAKSGTSKGQPYSSAVAYDPQGRLASSSENSNGKQFIQKGITYDDKGRIISYEKQLRSSGIITTVQIENVYSPWSGELYQVKDKLTGKVLWELKEMNAKGLVLKSKLGVAEINNTYDPNGFLTNVNHSSQIKPSILQIFYSFDAIKNELKSRITGGDFNISESFDYDDNNRLINWTTPLSGIKPSANRNVYDIKGRITQNDQVGSIKFENATKVYQPTGMTLNAAGVENYNSDLIQSIVYNENNDPVFIDGEKGDVAFQYGLTSMRQRVSYGGNFSANGEGKFTKFYNEDGSFEVVKDNVTGKEKHILYIGGTPYESNIVYLKNYTESSGSYKFLHKDYLGSILAISDEAGNRLEQRHFDAWGDIAAVAYENGVPIMIKNIILNFSKNFLIDRGYTSHEYFSEVGIIHMNGRLYDPLLRRFLSADENIQDPTNTQNYNKYGYVLNNPLMYNDPSGEFLEWFAGALIGGYLSGVHANGSWNPGKWNWEKTWSAVLGGAIGGAAISGTLGNIASNPGAIKTVLPGIVSGGLSSAFTGSNFLGGAIGGISYTENLFGNNMTSTDIADVGLDHIKSRIDTELDYADADSSSGGASTDAYGDVLNWFTEKDGGLYKVAQNDPGVPKGTVRIYAHGNVKGIQGADRYWIDTPGKFDRVLMERSPTWKNYRENGGTIKIELMSCNTGRTNNGIAGKISKTFMFSTVIAPNNYYVAAKDGSWSGVAGQYSLIYPIRWNYFVDGQNIRGIYDQHFYKK</sequence>
<evidence type="ECO:0000256" key="3">
    <source>
        <dbReference type="ARBA" id="ARBA00023026"/>
    </source>
</evidence>
<feature type="compositionally biased region" description="Polar residues" evidence="4">
    <location>
        <begin position="59"/>
        <end position="72"/>
    </location>
</feature>
<dbReference type="OrthoDB" id="6225685at2"/>
<reference evidence="5 6" key="1">
    <citation type="submission" date="2018-08" db="EMBL/GenBank/DDBJ databases">
        <title>Chryseobacterium nematophagum: a novel matrix digesting pathogen of nematodes.</title>
        <authorList>
            <person name="Page A."/>
            <person name="Roberts M."/>
            <person name="Felix M.-A."/>
            <person name="Weir W."/>
        </authorList>
    </citation>
    <scope>NUCLEOTIDE SEQUENCE [LARGE SCALE GENOMIC DNA]</scope>
    <source>
        <strain evidence="5 6">JUb129</strain>
    </source>
</reference>
<dbReference type="InterPro" id="IPR050708">
    <property type="entry name" value="T6SS_VgrG/RHS"/>
</dbReference>
<dbReference type="RefSeq" id="WP_122635904.1">
    <property type="nucleotide sequence ID" value="NZ_QWIU01000002.1"/>
</dbReference>
<keyword evidence="2" id="KW-0964">Secreted</keyword>
<feature type="compositionally biased region" description="Polar residues" evidence="4">
    <location>
        <begin position="26"/>
        <end position="52"/>
    </location>
</feature>
<comment type="subcellular location">
    <subcellularLocation>
        <location evidence="1">Secreted</location>
    </subcellularLocation>
</comment>
<dbReference type="GO" id="GO:0005737">
    <property type="term" value="C:cytoplasm"/>
    <property type="evidence" value="ECO:0007669"/>
    <property type="project" value="InterPro"/>
</dbReference>
<dbReference type="Proteomes" id="UP000278775">
    <property type="component" value="Unassembled WGS sequence"/>
</dbReference>
<name>A0A3M7TEQ7_9FLAO</name>
<dbReference type="GO" id="GO:0005576">
    <property type="term" value="C:extracellular region"/>
    <property type="evidence" value="ECO:0007669"/>
    <property type="project" value="UniProtKB-SubCell"/>
</dbReference>
<dbReference type="InterPro" id="IPR022385">
    <property type="entry name" value="Rhs_assc_core"/>
</dbReference>
<dbReference type="InterPro" id="IPR028994">
    <property type="entry name" value="Integrin_alpha_N"/>
</dbReference>
<dbReference type="PANTHER" id="PTHR32305:SF15">
    <property type="entry name" value="PROTEIN RHSA-RELATED"/>
    <property type="match status" value="1"/>
</dbReference>